<dbReference type="InParanoid" id="A0A4Q1BTA3"/>
<dbReference type="AlphaFoldDB" id="A0A4Q1BTA3"/>
<keyword evidence="3" id="KW-0732">Signal</keyword>
<dbReference type="Gene3D" id="3.40.630.10">
    <property type="entry name" value="Zn peptidases"/>
    <property type="match status" value="1"/>
</dbReference>
<dbReference type="Proteomes" id="UP000289152">
    <property type="component" value="Unassembled WGS sequence"/>
</dbReference>
<dbReference type="CDD" id="cd03880">
    <property type="entry name" value="M28_QC_like"/>
    <property type="match status" value="1"/>
</dbReference>
<dbReference type="GO" id="GO:0006508">
    <property type="term" value="P:proteolysis"/>
    <property type="evidence" value="ECO:0007669"/>
    <property type="project" value="UniProtKB-KW"/>
</dbReference>
<accession>A0A4Q1BTA3</accession>
<organism evidence="5 6">
    <name type="scientific">Tremella mesenterica</name>
    <name type="common">Jelly fungus</name>
    <dbReference type="NCBI Taxonomy" id="5217"/>
    <lineage>
        <taxon>Eukaryota</taxon>
        <taxon>Fungi</taxon>
        <taxon>Dikarya</taxon>
        <taxon>Basidiomycota</taxon>
        <taxon>Agaricomycotina</taxon>
        <taxon>Tremellomycetes</taxon>
        <taxon>Tremellales</taxon>
        <taxon>Tremellaceae</taxon>
        <taxon>Tremella</taxon>
    </lineage>
</organism>
<feature type="signal peptide" evidence="3">
    <location>
        <begin position="1"/>
        <end position="29"/>
    </location>
</feature>
<evidence type="ECO:0000313" key="5">
    <source>
        <dbReference type="EMBL" id="RXK41299.1"/>
    </source>
</evidence>
<reference evidence="5 6" key="1">
    <citation type="submission" date="2016-06" db="EMBL/GenBank/DDBJ databases">
        <title>Evolution of pathogenesis and genome organization in the Tremellales.</title>
        <authorList>
            <person name="Cuomo C."/>
            <person name="Litvintseva A."/>
            <person name="Heitman J."/>
            <person name="Chen Y."/>
            <person name="Sun S."/>
            <person name="Springer D."/>
            <person name="Dromer F."/>
            <person name="Young S."/>
            <person name="Zeng Q."/>
            <person name="Chapman S."/>
            <person name="Gujja S."/>
            <person name="Saif S."/>
            <person name="Birren B."/>
        </authorList>
    </citation>
    <scope>NUCLEOTIDE SEQUENCE [LARGE SCALE GENOMIC DNA]</scope>
    <source>
        <strain evidence="5 6">ATCC 28783</strain>
    </source>
</reference>
<name>A0A4Q1BTA3_TREME</name>
<dbReference type="VEuPathDB" id="FungiDB:TREMEDRAFT_45746"/>
<evidence type="ECO:0000259" key="4">
    <source>
        <dbReference type="Pfam" id="PF04389"/>
    </source>
</evidence>
<feature type="chain" id="PRO_5021008125" description="Peptide hydrolase" evidence="3">
    <location>
        <begin position="30"/>
        <end position="403"/>
    </location>
</feature>
<evidence type="ECO:0000256" key="3">
    <source>
        <dbReference type="RuleBase" id="RU361240"/>
    </source>
</evidence>
<dbReference type="FunFam" id="3.40.630.10:FF:000081">
    <property type="entry name" value="Peptide hydrolase"/>
    <property type="match status" value="1"/>
</dbReference>
<dbReference type="PANTHER" id="PTHR12283">
    <property type="entry name" value="GLUTAMINYL-PEPTIDE CYCLOTRANSFERASE"/>
    <property type="match status" value="1"/>
</dbReference>
<dbReference type="Pfam" id="PF04389">
    <property type="entry name" value="Peptidase_M28"/>
    <property type="match status" value="1"/>
</dbReference>
<dbReference type="PANTHER" id="PTHR12283:SF6">
    <property type="entry name" value="GLUTAMINYL-PEPTIDE CYCLOTRANSFERASE-RELATED"/>
    <property type="match status" value="1"/>
</dbReference>
<feature type="domain" description="Peptidase M28" evidence="4">
    <location>
        <begin position="113"/>
        <end position="366"/>
    </location>
</feature>
<dbReference type="GO" id="GO:0008270">
    <property type="term" value="F:zinc ion binding"/>
    <property type="evidence" value="ECO:0007669"/>
    <property type="project" value="TreeGrafter"/>
</dbReference>
<proteinExistence type="inferred from homology"/>
<dbReference type="OrthoDB" id="3907302at2759"/>
<protein>
    <recommendedName>
        <fullName evidence="3">Peptide hydrolase</fullName>
        <ecNumber evidence="3">3.4.-.-</ecNumber>
    </recommendedName>
</protein>
<keyword evidence="1" id="KW-0808">Transferase</keyword>
<keyword evidence="3" id="KW-0378">Hydrolase</keyword>
<keyword evidence="6" id="KW-1185">Reference proteome</keyword>
<dbReference type="EC" id="3.4.-.-" evidence="3"/>
<dbReference type="GO" id="GO:0008233">
    <property type="term" value="F:peptidase activity"/>
    <property type="evidence" value="ECO:0007669"/>
    <property type="project" value="UniProtKB-KW"/>
</dbReference>
<dbReference type="InterPro" id="IPR040234">
    <property type="entry name" value="QC/QCL"/>
</dbReference>
<dbReference type="InterPro" id="IPR037457">
    <property type="entry name" value="M28_QC"/>
</dbReference>
<keyword evidence="3" id="KW-0862">Zinc</keyword>
<comment type="caution">
    <text evidence="5">The sequence shown here is derived from an EMBL/GenBank/DDBJ whole genome shotgun (WGS) entry which is preliminary data.</text>
</comment>
<evidence type="ECO:0000313" key="6">
    <source>
        <dbReference type="Proteomes" id="UP000289152"/>
    </source>
</evidence>
<dbReference type="SUPFAM" id="SSF53187">
    <property type="entry name" value="Zn-dependent exopeptidases"/>
    <property type="match status" value="1"/>
</dbReference>
<keyword evidence="3" id="KW-0479">Metal-binding</keyword>
<keyword evidence="2" id="KW-0012">Acyltransferase</keyword>
<sequence>MPSARSFSRHPLPSYFLLLLPLLYSLCLADHLPRTFHTLSDTHLKQITQLSPPQWTSVTSGHLEHLLIPRPSGSENNTLVQQYISSAFSSLGWHEDQTPFTDDTPIGPIKFNNLIYTFDPLAPRKLVLAAHFDSKYFPTYPENQFVGATDSAAPCAFLLDLAEALTPLLKERQRRVTSGQALLLDGLDEEEEAETTLQIIFFDGEEAVKDWTDTDSIYGARHLAETWETTFLPPSHPLSKRRYSPTPTILNTIDVLILLDLLGDSNPRIHSYYRDTDWLFTQMSDVDKRLRQEGLIDVEKGEEGWFVDFKMRKGMIGDDHAPFLERGVSILHVISNPFPKVWHNLADDASALSLPAMRRWNRILRVFTAEYLSLIPTTNTPSQRNDHGPYSRSADELVRYSSI</sequence>
<dbReference type="EMBL" id="SDIL01000010">
    <property type="protein sequence ID" value="RXK41299.1"/>
    <property type="molecule type" value="Genomic_DNA"/>
</dbReference>
<dbReference type="InterPro" id="IPR007484">
    <property type="entry name" value="Peptidase_M28"/>
</dbReference>
<gene>
    <name evidence="5" type="ORF">M231_01449</name>
</gene>
<evidence type="ECO:0000256" key="2">
    <source>
        <dbReference type="ARBA" id="ARBA00023315"/>
    </source>
</evidence>
<dbReference type="STRING" id="5217.A0A4Q1BTA3"/>
<dbReference type="GO" id="GO:0016603">
    <property type="term" value="F:glutaminyl-peptide cyclotransferase activity"/>
    <property type="evidence" value="ECO:0007669"/>
    <property type="project" value="InterPro"/>
</dbReference>
<keyword evidence="3" id="KW-0645">Protease</keyword>
<comment type="similarity">
    <text evidence="3">Belongs to the peptidase M28 family.</text>
</comment>
<evidence type="ECO:0000256" key="1">
    <source>
        <dbReference type="ARBA" id="ARBA00022679"/>
    </source>
</evidence>